<feature type="compositionally biased region" description="Polar residues" evidence="8">
    <location>
        <begin position="217"/>
        <end position="232"/>
    </location>
</feature>
<dbReference type="GO" id="GO:0016020">
    <property type="term" value="C:membrane"/>
    <property type="evidence" value="ECO:0007669"/>
    <property type="project" value="UniProtKB-SubCell"/>
</dbReference>
<name>A0A9D1MG44_9FIRM</name>
<organism evidence="11 12">
    <name type="scientific">Candidatus Scatosoma pullistercoris</name>
    <dbReference type="NCBI Taxonomy" id="2840934"/>
    <lineage>
        <taxon>Bacteria</taxon>
        <taxon>Bacillati</taxon>
        <taxon>Bacillota</taxon>
        <taxon>Clostridia</taxon>
        <taxon>Candidatus Scatosoma</taxon>
    </lineage>
</organism>
<evidence type="ECO:0000256" key="6">
    <source>
        <dbReference type="ARBA" id="ARBA00023139"/>
    </source>
</evidence>
<comment type="caution">
    <text evidence="11">The sequence shown here is derived from an EMBL/GenBank/DDBJ whole genome shotgun (WGS) entry which is preliminary data.</text>
</comment>
<reference evidence="11" key="1">
    <citation type="submission" date="2020-10" db="EMBL/GenBank/DDBJ databases">
        <authorList>
            <person name="Gilroy R."/>
        </authorList>
    </citation>
    <scope>NUCLEOTIDE SEQUENCE</scope>
    <source>
        <strain evidence="11">11687</strain>
    </source>
</reference>
<evidence type="ECO:0000256" key="7">
    <source>
        <dbReference type="ARBA" id="ARBA00023288"/>
    </source>
</evidence>
<keyword evidence="4" id="KW-0732">Signal</keyword>
<proteinExistence type="inferred from homology"/>
<dbReference type="InterPro" id="IPR057336">
    <property type="entry name" value="GerAC_N"/>
</dbReference>
<dbReference type="Pfam" id="PF25198">
    <property type="entry name" value="Spore_GerAC_N"/>
    <property type="match status" value="1"/>
</dbReference>
<dbReference type="InterPro" id="IPR046953">
    <property type="entry name" value="Spore_GerAC-like_C"/>
</dbReference>
<dbReference type="PANTHER" id="PTHR35789">
    <property type="entry name" value="SPORE GERMINATION PROTEIN B3"/>
    <property type="match status" value="1"/>
</dbReference>
<comment type="subcellular location">
    <subcellularLocation>
        <location evidence="1">Membrane</location>
        <topology evidence="1">Lipid-anchor</topology>
    </subcellularLocation>
</comment>
<evidence type="ECO:0000256" key="8">
    <source>
        <dbReference type="SAM" id="MobiDB-lite"/>
    </source>
</evidence>
<sequence>MHSKHAVRYYLVLTALLLFFYFSNDFGLIDIQKSALILAVGIDREDTEFIVTAQIAVPQSSAQGKEAGAVQLESRGGTVADALNQINVKTGWYPKLVFCKLIVLGEETVKHNVFDALDFFLRDEYMSDSCLVAACEGTAKAILDTATPIDPISSVAAGKVLSAHAEKVGTVAPSTLREFSIGYFSAARSGSLPVLKPEKLQESSDGSAQNGAGGESQAPQSGENKNGESQSGGKDKSAFSPSRSDEPRAAEALPAAVSGSEKSGSAQPQAEEKVFSAGETMLFYDGVAVGKLTPEETFAYCIVVNKLRLAAYTTESDGVPYTLNIKNNTSSVRFAVDKNAAAMLDIRVNAVAGIENVSFAQTVPELSDTNPVPEEVFADAENSLKEQILSVFEKSRLSGCDLFGVTERLRKFNTRYYPAYREDILDRLRLTVSVSLEGIR</sequence>
<evidence type="ECO:0000259" key="9">
    <source>
        <dbReference type="Pfam" id="PF05504"/>
    </source>
</evidence>
<dbReference type="PANTHER" id="PTHR35789:SF1">
    <property type="entry name" value="SPORE GERMINATION PROTEIN B3"/>
    <property type="match status" value="1"/>
</dbReference>
<reference evidence="11" key="2">
    <citation type="journal article" date="2021" name="PeerJ">
        <title>Extensive microbial diversity within the chicken gut microbiome revealed by metagenomics and culture.</title>
        <authorList>
            <person name="Gilroy R."/>
            <person name="Ravi A."/>
            <person name="Getino M."/>
            <person name="Pursley I."/>
            <person name="Horton D.L."/>
            <person name="Alikhan N.F."/>
            <person name="Baker D."/>
            <person name="Gharbi K."/>
            <person name="Hall N."/>
            <person name="Watson M."/>
            <person name="Adriaenssens E.M."/>
            <person name="Foster-Nyarko E."/>
            <person name="Jarju S."/>
            <person name="Secka A."/>
            <person name="Antonio M."/>
            <person name="Oren A."/>
            <person name="Chaudhuri R.R."/>
            <person name="La Ragione R."/>
            <person name="Hildebrand F."/>
            <person name="Pallen M.J."/>
        </authorList>
    </citation>
    <scope>NUCLEOTIDE SEQUENCE</scope>
    <source>
        <strain evidence="11">11687</strain>
    </source>
</reference>
<dbReference type="Proteomes" id="UP000824081">
    <property type="component" value="Unassembled WGS sequence"/>
</dbReference>
<feature type="domain" description="Spore germination protein N-terminal" evidence="10">
    <location>
        <begin position="30"/>
        <end position="196"/>
    </location>
</feature>
<evidence type="ECO:0000259" key="10">
    <source>
        <dbReference type="Pfam" id="PF25198"/>
    </source>
</evidence>
<evidence type="ECO:0008006" key="13">
    <source>
        <dbReference type="Google" id="ProtNLM"/>
    </source>
</evidence>
<evidence type="ECO:0000256" key="3">
    <source>
        <dbReference type="ARBA" id="ARBA00022544"/>
    </source>
</evidence>
<dbReference type="Pfam" id="PF05504">
    <property type="entry name" value="Spore_GerAC"/>
    <property type="match status" value="1"/>
</dbReference>
<feature type="region of interest" description="Disordered" evidence="8">
    <location>
        <begin position="195"/>
        <end position="272"/>
    </location>
</feature>
<keyword evidence="3" id="KW-0309">Germination</keyword>
<protein>
    <recommendedName>
        <fullName evidence="13">Germination protein Ger(X)C family</fullName>
    </recommendedName>
</protein>
<dbReference type="AlphaFoldDB" id="A0A9D1MG44"/>
<dbReference type="EMBL" id="DVMZ01000143">
    <property type="protein sequence ID" value="HIU59519.1"/>
    <property type="molecule type" value="Genomic_DNA"/>
</dbReference>
<gene>
    <name evidence="11" type="ORF">IAC57_05380</name>
</gene>
<feature type="domain" description="Spore germination GerAC-like C-terminal" evidence="9">
    <location>
        <begin position="280"/>
        <end position="422"/>
    </location>
</feature>
<comment type="similarity">
    <text evidence="2">Belongs to the GerABKC lipoprotein family.</text>
</comment>
<feature type="compositionally biased region" description="Basic and acidic residues" evidence="8">
    <location>
        <begin position="233"/>
        <end position="249"/>
    </location>
</feature>
<dbReference type="GO" id="GO:0009847">
    <property type="term" value="P:spore germination"/>
    <property type="evidence" value="ECO:0007669"/>
    <property type="project" value="InterPro"/>
</dbReference>
<evidence type="ECO:0000256" key="2">
    <source>
        <dbReference type="ARBA" id="ARBA00007886"/>
    </source>
</evidence>
<evidence type="ECO:0000256" key="1">
    <source>
        <dbReference type="ARBA" id="ARBA00004635"/>
    </source>
</evidence>
<evidence type="ECO:0000256" key="5">
    <source>
        <dbReference type="ARBA" id="ARBA00023136"/>
    </source>
</evidence>
<keyword evidence="7" id="KW-0449">Lipoprotein</keyword>
<accession>A0A9D1MG44</accession>
<keyword evidence="6" id="KW-0564">Palmitate</keyword>
<dbReference type="InterPro" id="IPR008844">
    <property type="entry name" value="Spore_GerAC-like"/>
</dbReference>
<keyword evidence="5" id="KW-0472">Membrane</keyword>
<evidence type="ECO:0000313" key="12">
    <source>
        <dbReference type="Proteomes" id="UP000824081"/>
    </source>
</evidence>
<dbReference type="InterPro" id="IPR038501">
    <property type="entry name" value="Spore_GerAC_C_sf"/>
</dbReference>
<evidence type="ECO:0000256" key="4">
    <source>
        <dbReference type="ARBA" id="ARBA00022729"/>
    </source>
</evidence>
<dbReference type="Gene3D" id="3.30.300.210">
    <property type="entry name" value="Nutrient germinant receptor protein C, domain 3"/>
    <property type="match status" value="1"/>
</dbReference>
<evidence type="ECO:0000313" key="11">
    <source>
        <dbReference type="EMBL" id="HIU59519.1"/>
    </source>
</evidence>